<dbReference type="Proteomes" id="UP000019102">
    <property type="component" value="Unassembled WGS sequence"/>
</dbReference>
<dbReference type="RefSeq" id="WP_052000490.1">
    <property type="nucleotide sequence ID" value="NZ_BAVS01000011.1"/>
</dbReference>
<dbReference type="AlphaFoldDB" id="W4VJD3"/>
<evidence type="ECO:0000256" key="7">
    <source>
        <dbReference type="ARBA" id="ARBA00052699"/>
    </source>
</evidence>
<dbReference type="InterPro" id="IPR015424">
    <property type="entry name" value="PyrdxlP-dep_Trfase"/>
</dbReference>
<comment type="similarity">
    <text evidence="2 9">Belongs to the trans-sulfuration enzymes family.</text>
</comment>
<keyword evidence="11" id="KW-1185">Reference proteome</keyword>
<dbReference type="PIRSF" id="PIRSF001434">
    <property type="entry name" value="CGS"/>
    <property type="match status" value="1"/>
</dbReference>
<evidence type="ECO:0000256" key="2">
    <source>
        <dbReference type="ARBA" id="ARBA00009077"/>
    </source>
</evidence>
<evidence type="ECO:0000256" key="6">
    <source>
        <dbReference type="ARBA" id="ARBA00048780"/>
    </source>
</evidence>
<feature type="modified residue" description="N6-(pyridoxal phosphate)lysine" evidence="8">
    <location>
        <position position="205"/>
    </location>
</feature>
<dbReference type="eggNOG" id="COG0626">
    <property type="taxonomic scope" value="Bacteria"/>
</dbReference>
<evidence type="ECO:0000256" key="9">
    <source>
        <dbReference type="RuleBase" id="RU362118"/>
    </source>
</evidence>
<dbReference type="GO" id="GO:0019346">
    <property type="term" value="P:transsulfuration"/>
    <property type="evidence" value="ECO:0007669"/>
    <property type="project" value="InterPro"/>
</dbReference>
<proteinExistence type="inferred from homology"/>
<dbReference type="InterPro" id="IPR015421">
    <property type="entry name" value="PyrdxlP-dep_Trfase_major"/>
</dbReference>
<dbReference type="STRING" id="1298598.JCM21714_2338"/>
<comment type="caution">
    <text evidence="10">The sequence shown here is derived from an EMBL/GenBank/DDBJ whole genome shotgun (WGS) entry which is preliminary data.</text>
</comment>
<accession>W4VJD3</accession>
<dbReference type="InterPro" id="IPR015422">
    <property type="entry name" value="PyrdxlP-dep_Trfase_small"/>
</dbReference>
<dbReference type="InterPro" id="IPR000277">
    <property type="entry name" value="Cys/Met-Metab_PyrdxlP-dep_enz"/>
</dbReference>
<comment type="cofactor">
    <cofactor evidence="1 9">
        <name>pyridoxal 5'-phosphate</name>
        <dbReference type="ChEBI" id="CHEBI:597326"/>
    </cofactor>
</comment>
<dbReference type="Pfam" id="PF01053">
    <property type="entry name" value="Cys_Met_Meta_PP"/>
    <property type="match status" value="1"/>
</dbReference>
<dbReference type="InterPro" id="IPR054542">
    <property type="entry name" value="Cys_met_metab_PP"/>
</dbReference>
<dbReference type="EMBL" id="BAVS01000011">
    <property type="protein sequence ID" value="GAE93271.1"/>
    <property type="molecule type" value="Genomic_DNA"/>
</dbReference>
<dbReference type="GO" id="GO:0030170">
    <property type="term" value="F:pyridoxal phosphate binding"/>
    <property type="evidence" value="ECO:0007669"/>
    <property type="project" value="InterPro"/>
</dbReference>
<organism evidence="10 11">
    <name type="scientific">Gracilibacillus boraciitolerans JCM 21714</name>
    <dbReference type="NCBI Taxonomy" id="1298598"/>
    <lineage>
        <taxon>Bacteria</taxon>
        <taxon>Bacillati</taxon>
        <taxon>Bacillota</taxon>
        <taxon>Bacilli</taxon>
        <taxon>Bacillales</taxon>
        <taxon>Bacillaceae</taxon>
        <taxon>Gracilibacillus</taxon>
    </lineage>
</organism>
<dbReference type="Gene3D" id="3.90.1150.10">
    <property type="entry name" value="Aspartate Aminotransferase, domain 1"/>
    <property type="match status" value="1"/>
</dbReference>
<evidence type="ECO:0000256" key="8">
    <source>
        <dbReference type="PIRSR" id="PIRSR001434-2"/>
    </source>
</evidence>
<comment type="catalytic activity">
    <reaction evidence="6">
        <text>L-homocysteine + H2O = 2-oxobutanoate + hydrogen sulfide + NH4(+) + H(+)</text>
        <dbReference type="Rhea" id="RHEA:14501"/>
        <dbReference type="ChEBI" id="CHEBI:15377"/>
        <dbReference type="ChEBI" id="CHEBI:15378"/>
        <dbReference type="ChEBI" id="CHEBI:16763"/>
        <dbReference type="ChEBI" id="CHEBI:28938"/>
        <dbReference type="ChEBI" id="CHEBI:29919"/>
        <dbReference type="ChEBI" id="CHEBI:58199"/>
        <dbReference type="EC" id="4.4.1.2"/>
    </reaction>
    <physiologicalReaction direction="left-to-right" evidence="6">
        <dbReference type="Rhea" id="RHEA:14502"/>
    </physiologicalReaction>
</comment>
<dbReference type="EC" id="4.4.1.2" evidence="4"/>
<evidence type="ECO:0000313" key="10">
    <source>
        <dbReference type="EMBL" id="GAE93271.1"/>
    </source>
</evidence>
<dbReference type="PROSITE" id="PS00868">
    <property type="entry name" value="CYS_MET_METAB_PP"/>
    <property type="match status" value="1"/>
</dbReference>
<evidence type="ECO:0000256" key="1">
    <source>
        <dbReference type="ARBA" id="ARBA00001933"/>
    </source>
</evidence>
<name>W4VJD3_9BACI</name>
<reference evidence="10 11" key="1">
    <citation type="journal article" date="2014" name="Genome Announc.">
        <title>Draft Genome Sequence of the Boron-Tolerant and Moderately Halotolerant Bacterium Gracilibacillus boraciitolerans JCM 21714T.</title>
        <authorList>
            <person name="Ahmed I."/>
            <person name="Oshima K."/>
            <person name="Suda W."/>
            <person name="Kitamura K."/>
            <person name="Iida T."/>
            <person name="Ohmori Y."/>
            <person name="Fujiwara T."/>
            <person name="Hattori M."/>
            <person name="Ohkuma M."/>
        </authorList>
    </citation>
    <scope>NUCLEOTIDE SEQUENCE [LARGE SCALE GENOMIC DNA]</scope>
    <source>
        <strain evidence="10 11">JCM 21714</strain>
    </source>
</reference>
<dbReference type="GO" id="GO:0018826">
    <property type="term" value="F:methionine gamma-lyase activity"/>
    <property type="evidence" value="ECO:0007669"/>
    <property type="project" value="UniProtKB-EC"/>
</dbReference>
<gene>
    <name evidence="10" type="ORF">JCM21714_2338</name>
</gene>
<protein>
    <recommendedName>
        <fullName evidence="4">homocysteine desulfhydrase</fullName>
        <ecNumber evidence="4">4.4.1.2</ecNumber>
    </recommendedName>
    <alternativeName>
        <fullName evidence="5">Homocysteine desulfhydrase</fullName>
    </alternativeName>
</protein>
<evidence type="ECO:0000256" key="5">
    <source>
        <dbReference type="ARBA" id="ARBA00047199"/>
    </source>
</evidence>
<evidence type="ECO:0000256" key="4">
    <source>
        <dbReference type="ARBA" id="ARBA00047175"/>
    </source>
</evidence>
<dbReference type="PANTHER" id="PTHR11808">
    <property type="entry name" value="TRANS-SULFURATION ENZYME FAMILY MEMBER"/>
    <property type="match status" value="1"/>
</dbReference>
<evidence type="ECO:0000313" key="11">
    <source>
        <dbReference type="Proteomes" id="UP000019102"/>
    </source>
</evidence>
<dbReference type="CDD" id="cd00614">
    <property type="entry name" value="CGS_like"/>
    <property type="match status" value="1"/>
</dbReference>
<dbReference type="SUPFAM" id="SSF53383">
    <property type="entry name" value="PLP-dependent transferases"/>
    <property type="match status" value="1"/>
</dbReference>
<dbReference type="OrthoDB" id="9780685at2"/>
<dbReference type="GO" id="GO:0047982">
    <property type="term" value="F:homocysteine desulfhydrase activity"/>
    <property type="evidence" value="ECO:0007669"/>
    <property type="project" value="UniProtKB-EC"/>
</dbReference>
<dbReference type="FunFam" id="3.40.640.10:FF:000046">
    <property type="entry name" value="Cystathionine gamma-lyase"/>
    <property type="match status" value="1"/>
</dbReference>
<evidence type="ECO:0000256" key="3">
    <source>
        <dbReference type="ARBA" id="ARBA00022898"/>
    </source>
</evidence>
<dbReference type="GO" id="GO:0005737">
    <property type="term" value="C:cytoplasm"/>
    <property type="evidence" value="ECO:0007669"/>
    <property type="project" value="TreeGrafter"/>
</dbReference>
<dbReference type="Gene3D" id="3.40.640.10">
    <property type="entry name" value="Type I PLP-dependent aspartate aminotransferase-like (Major domain)"/>
    <property type="match status" value="1"/>
</dbReference>
<sequence length="388" mass="43317">MTYTDEEICTHFGEDPQIYNGAISPPIYQTSLFAFRNFKEFIDAQKLERENYVYSRGVNPTVNILEKKLAALEKGEKCKCFSSGGMGAISAVFFTLLNSGDHVVLINNIYGPTTQLINYLSKFNITYSFVDHHLTDIHEVIKDNTKLIYVESPGTMLMKVVDLQAITQLAKTKGIITAIDNTWSTPIFQKPLTLGFDLSIHSLTKYIGGHSDVIGGAVVGNHALVDEIFEYGYQLNGAVLGAHDAFLINRGLRTLPLRLKQHQKNALKVIDYLSSKQEIANIYHPSLVKEDYPFLEKQMKGYSGLLSFELRNAHFESVSRFIDALSLFEIGVSWGGGYESLVTAPVKDDNEEQLIENGISPGLIRLSIGLEGAELQINDLEQAFHQIK</sequence>
<keyword evidence="3 8" id="KW-0663">Pyridoxal phosphate</keyword>
<dbReference type="PANTHER" id="PTHR11808:SF80">
    <property type="entry name" value="CYSTATHIONINE GAMMA-LYASE"/>
    <property type="match status" value="1"/>
</dbReference>
<comment type="catalytic activity">
    <reaction evidence="7">
        <text>L-methionine + H2O = methanethiol + 2-oxobutanoate + NH4(+)</text>
        <dbReference type="Rhea" id="RHEA:23800"/>
        <dbReference type="ChEBI" id="CHEBI:15377"/>
        <dbReference type="ChEBI" id="CHEBI:16007"/>
        <dbReference type="ChEBI" id="CHEBI:16763"/>
        <dbReference type="ChEBI" id="CHEBI:28938"/>
        <dbReference type="ChEBI" id="CHEBI:57844"/>
        <dbReference type="EC" id="4.4.1.11"/>
    </reaction>
    <physiologicalReaction direction="left-to-right" evidence="7">
        <dbReference type="Rhea" id="RHEA:23801"/>
    </physiologicalReaction>
</comment>